<comment type="caution">
    <text evidence="5">The sequence shown here is derived from an EMBL/GenBank/DDBJ whole genome shotgun (WGS) entry which is preliminary data.</text>
</comment>
<dbReference type="RefSeq" id="WP_094923493.1">
    <property type="nucleotide sequence ID" value="NZ_NPIA01000003.1"/>
</dbReference>
<name>A0A263BTS9_9BACI</name>
<dbReference type="PANTHER" id="PTHR11709">
    <property type="entry name" value="MULTI-COPPER OXIDASE"/>
    <property type="match status" value="1"/>
</dbReference>
<protein>
    <submittedName>
        <fullName evidence="5">Copper oxidase</fullName>
    </submittedName>
</protein>
<dbReference type="InterPro" id="IPR045087">
    <property type="entry name" value="Cu-oxidase_fam"/>
</dbReference>
<evidence type="ECO:0000313" key="6">
    <source>
        <dbReference type="Proteomes" id="UP000217083"/>
    </source>
</evidence>
<dbReference type="GO" id="GO:0005507">
    <property type="term" value="F:copper ion binding"/>
    <property type="evidence" value="ECO:0007669"/>
    <property type="project" value="InterPro"/>
</dbReference>
<evidence type="ECO:0000256" key="1">
    <source>
        <dbReference type="ARBA" id="ARBA00022723"/>
    </source>
</evidence>
<evidence type="ECO:0000256" key="3">
    <source>
        <dbReference type="ARBA" id="ARBA00023008"/>
    </source>
</evidence>
<dbReference type="Gene3D" id="2.60.40.420">
    <property type="entry name" value="Cupredoxins - blue copper proteins"/>
    <property type="match status" value="5"/>
</dbReference>
<evidence type="ECO:0000259" key="4">
    <source>
        <dbReference type="Pfam" id="PF07732"/>
    </source>
</evidence>
<dbReference type="SUPFAM" id="SSF49503">
    <property type="entry name" value="Cupredoxins"/>
    <property type="match status" value="6"/>
</dbReference>
<proteinExistence type="predicted"/>
<keyword evidence="3" id="KW-0186">Copper</keyword>
<dbReference type="InterPro" id="IPR002355">
    <property type="entry name" value="Cu_oxidase_Cu_BS"/>
</dbReference>
<dbReference type="Pfam" id="PF07732">
    <property type="entry name" value="Cu-oxidase_3"/>
    <property type="match status" value="1"/>
</dbReference>
<dbReference type="EMBL" id="NPIA01000003">
    <property type="protein sequence ID" value="OZM57119.1"/>
    <property type="molecule type" value="Genomic_DNA"/>
</dbReference>
<accession>A0A263BTS9</accession>
<organism evidence="5 6">
    <name type="scientific">Lottiidibacillus patelloidae</name>
    <dbReference type="NCBI Taxonomy" id="2670334"/>
    <lineage>
        <taxon>Bacteria</taxon>
        <taxon>Bacillati</taxon>
        <taxon>Bacillota</taxon>
        <taxon>Bacilli</taxon>
        <taxon>Bacillales</taxon>
        <taxon>Bacillaceae</taxon>
        <taxon>Lottiidibacillus</taxon>
    </lineage>
</organism>
<evidence type="ECO:0000313" key="5">
    <source>
        <dbReference type="EMBL" id="OZM57119.1"/>
    </source>
</evidence>
<evidence type="ECO:0000256" key="2">
    <source>
        <dbReference type="ARBA" id="ARBA00023002"/>
    </source>
</evidence>
<keyword evidence="6" id="KW-1185">Reference proteome</keyword>
<feature type="domain" description="Plastocyanin-like" evidence="4">
    <location>
        <begin position="56"/>
        <end position="152"/>
    </location>
</feature>
<keyword evidence="2" id="KW-0560">Oxidoreductase</keyword>
<dbReference type="PANTHER" id="PTHR11709:SF394">
    <property type="entry name" value="FI03373P-RELATED"/>
    <property type="match status" value="1"/>
</dbReference>
<dbReference type="PROSITE" id="PS00080">
    <property type="entry name" value="MULTICOPPER_OXIDASE2"/>
    <property type="match status" value="1"/>
</dbReference>
<gene>
    <name evidence="5" type="ORF">CIB95_06520</name>
</gene>
<keyword evidence="1" id="KW-0479">Metal-binding</keyword>
<reference evidence="5 6" key="2">
    <citation type="submission" date="2017-09" db="EMBL/GenBank/DDBJ databases">
        <title>Bacillus patelloidae sp. nov., isolated from the intestinal tract of a marine limpet.</title>
        <authorList>
            <person name="Liu R."/>
            <person name="Dong C."/>
            <person name="Shao Z."/>
        </authorList>
    </citation>
    <scope>NUCLEOTIDE SEQUENCE [LARGE SCALE GENOMIC DNA]</scope>
    <source>
        <strain evidence="5 6">SA5d-4</strain>
    </source>
</reference>
<reference evidence="6" key="1">
    <citation type="submission" date="2017-08" db="EMBL/GenBank/DDBJ databases">
        <authorList>
            <person name="Huang Z."/>
        </authorList>
    </citation>
    <scope>NUCLEOTIDE SEQUENCE [LARGE SCALE GENOMIC DNA]</scope>
    <source>
        <strain evidence="6">SA5d-4</strain>
    </source>
</reference>
<dbReference type="Proteomes" id="UP000217083">
    <property type="component" value="Unassembled WGS sequence"/>
</dbReference>
<dbReference type="GO" id="GO:0016491">
    <property type="term" value="F:oxidoreductase activity"/>
    <property type="evidence" value="ECO:0007669"/>
    <property type="project" value="UniProtKB-KW"/>
</dbReference>
<dbReference type="InterPro" id="IPR008972">
    <property type="entry name" value="Cupredoxin"/>
</dbReference>
<dbReference type="InterPro" id="IPR011707">
    <property type="entry name" value="Cu-oxidase-like_N"/>
</dbReference>
<dbReference type="AlphaFoldDB" id="A0A263BTS9"/>
<sequence length="1224" mass="138036">MKRSYDIVAISASIVFNNFGDHDRNGAIYVLREKKEEVKRQLKENQFCVSELVQPLTIRANEGDEVEIHFKNELNHPASIHFHEADYDAQTSDGAFVGFNEDTTVPPNGEITYTIQANHEGIYFFHDNSDPDSSQDGTNIHGLFGALVVQKRGSWWTDPITGEHLNSGVYADIHHPFLPSFREYAWYFHDEQPVKDLTGNKILDPRTGQEAESTHAVNYRYEPAHNRFKLIEAGVVCPECDGEEVHHDSWAFGDPPTPILKGYRGDPAKIRVIHAGIKETHVFHYHVHQWFKDPKDINSEIIDSQAVSPQSHFTVEPFYGLGSLQGAIGDVIIHCHLYPHFDIGMWGMNRIFDTLQDGSQCYPNGEPIAALQPLPDRTTPPKPTKEKPGFPNFIPGKVGFKAPRPPLGIVGGRGMTELEKNAAVPNARPGAVFTDSCLGNPVVKEFNISVIQRELVYNEQGWHDPKGRLYVLDEDLDDVMSGKKEPEPLVIHAEAGSCIRINFTNRLPNVLDGDAFELVTRTYEVGAHVHFVKFDVLCTDGANVGWNYDSAVLPNETIRYEWYADIELKAFFYHDHLFANAQQNHGLFAGGVIHPRFSKFLSSMSCEEIDHGTQITVTNPLIPDYRDFTLFVQDFTNLFKLDGTPIEPPPFPNSPQDPGIFAVNYKNEPLRFRLGEDKDPAYSFSSFVKGDPCTPILQAYEGDSIRIHLFQGAHEESHGFNLHGLPWKYESRDVNSKWLEQQHIGISESFTLQTFIPRNGDYLWAFETEEDVWTGTWGLVRAFANKHDHLIPLLDREELPDLAEGQCILPEVTGKPPAPPKEVLSTGPDNAPVRKYHVVAFQTPIKYNEFGDHDPYGIVFALEEDVDEILNGKNPEPLVLRGNAGDVIEVTLENKLKKDLFPFPDGIHPYPDVKDQAFYPPSLRISLHPQLLDYDVKSSAGETVGFNPDQTVEPGNKITYRWYVESSHGACGLWDMADLRNHLSFGTFGMFIAEPKGTTYHEPTTLEKVHKGTSVVLKHPLLPDVREFALLMHDGVRLEDKNKKVIIDPADGILGEDEESDLFDTFDNGSRGFNYRSARLINRLNVHPVKKDLFNSDTFGDPPTPIFEAYRNDPVVLRLVCPAERKRSHTFHLHGHSWLSDDKDIGSSIVSIEPNMLKGHCANIKLLFGAGGINGFAGDYMYRSGNFRWDLELGMWGIMRVHERNLNNLAEINNISADSKEEKS</sequence>